<name>A0AAD9LGP4_9STRA</name>
<accession>A0AAD9LGP4</accession>
<dbReference type="Proteomes" id="UP001259832">
    <property type="component" value="Unassembled WGS sequence"/>
</dbReference>
<evidence type="ECO:0000313" key="2">
    <source>
        <dbReference type="EMBL" id="KAK1935676.1"/>
    </source>
</evidence>
<dbReference type="AlphaFoldDB" id="A0AAD9LGP4"/>
<feature type="compositionally biased region" description="Acidic residues" evidence="1">
    <location>
        <begin position="45"/>
        <end position="55"/>
    </location>
</feature>
<dbReference type="EMBL" id="JASMQC010000022">
    <property type="protein sequence ID" value="KAK1935676.1"/>
    <property type="molecule type" value="Genomic_DNA"/>
</dbReference>
<evidence type="ECO:0000256" key="1">
    <source>
        <dbReference type="SAM" id="MobiDB-lite"/>
    </source>
</evidence>
<sequence>MATFVTVKKTIYAEYVRRISDVPRGRANRAPRERIELPDPADIPSDIESDVDESMDPAPVAVTSDSVSI</sequence>
<comment type="caution">
    <text evidence="2">The sequence shown here is derived from an EMBL/GenBank/DDBJ whole genome shotgun (WGS) entry which is preliminary data.</text>
</comment>
<evidence type="ECO:0000313" key="3">
    <source>
        <dbReference type="Proteomes" id="UP001259832"/>
    </source>
</evidence>
<feature type="compositionally biased region" description="Basic and acidic residues" evidence="1">
    <location>
        <begin position="22"/>
        <end position="37"/>
    </location>
</feature>
<organism evidence="2 3">
    <name type="scientific">Phytophthora citrophthora</name>
    <dbReference type="NCBI Taxonomy" id="4793"/>
    <lineage>
        <taxon>Eukaryota</taxon>
        <taxon>Sar</taxon>
        <taxon>Stramenopiles</taxon>
        <taxon>Oomycota</taxon>
        <taxon>Peronosporomycetes</taxon>
        <taxon>Peronosporales</taxon>
        <taxon>Peronosporaceae</taxon>
        <taxon>Phytophthora</taxon>
    </lineage>
</organism>
<reference evidence="2" key="1">
    <citation type="submission" date="2023-08" db="EMBL/GenBank/DDBJ databases">
        <title>Reference Genome Resource for the Citrus Pathogen Phytophthora citrophthora.</title>
        <authorList>
            <person name="Moller H."/>
            <person name="Coetzee B."/>
            <person name="Rose L.J."/>
            <person name="Van Niekerk J.M."/>
        </authorList>
    </citation>
    <scope>NUCLEOTIDE SEQUENCE</scope>
    <source>
        <strain evidence="2">STE-U-9442</strain>
    </source>
</reference>
<gene>
    <name evidence="2" type="ORF">P3T76_010371</name>
</gene>
<proteinExistence type="predicted"/>
<feature type="region of interest" description="Disordered" evidence="1">
    <location>
        <begin position="22"/>
        <end position="69"/>
    </location>
</feature>
<protein>
    <submittedName>
        <fullName evidence="2">Uncharacterized protein</fullName>
    </submittedName>
</protein>
<keyword evidence="3" id="KW-1185">Reference proteome</keyword>